<gene>
    <name evidence="1" type="ORF">Acr_11g0005460</name>
</gene>
<sequence>MKRARRPSVLELGEVTTMIPRDDRGQKVTCTDERLLTTLIPRWRRRQLMVSYRSRRRGVAGKARRSGAQEVKATHAAVGLPQKISEKGTLSIMYCGTVPCVEEELFIDQKKTQIVPLTKRLAEHGMQHRVF</sequence>
<dbReference type="Proteomes" id="UP000585474">
    <property type="component" value="Unassembled WGS sequence"/>
</dbReference>
<reference evidence="1 2" key="1">
    <citation type="submission" date="2019-07" db="EMBL/GenBank/DDBJ databases">
        <title>De Novo Assembly of kiwifruit Actinidia rufa.</title>
        <authorList>
            <person name="Sugita-Konishi S."/>
            <person name="Sato K."/>
            <person name="Mori E."/>
            <person name="Abe Y."/>
            <person name="Kisaki G."/>
            <person name="Hamano K."/>
            <person name="Suezawa K."/>
            <person name="Otani M."/>
            <person name="Fukuda T."/>
            <person name="Manabe T."/>
            <person name="Gomi K."/>
            <person name="Tabuchi M."/>
            <person name="Akimitsu K."/>
            <person name="Kataoka I."/>
        </authorList>
    </citation>
    <scope>NUCLEOTIDE SEQUENCE [LARGE SCALE GENOMIC DNA]</scope>
    <source>
        <strain evidence="2">cv. Fuchu</strain>
    </source>
</reference>
<accession>A0A7J0FC13</accession>
<keyword evidence="2" id="KW-1185">Reference proteome</keyword>
<name>A0A7J0FC13_9ERIC</name>
<dbReference type="EMBL" id="BJWL01000011">
    <property type="protein sequence ID" value="GFY96240.1"/>
    <property type="molecule type" value="Genomic_DNA"/>
</dbReference>
<evidence type="ECO:0000313" key="2">
    <source>
        <dbReference type="Proteomes" id="UP000585474"/>
    </source>
</evidence>
<comment type="caution">
    <text evidence="1">The sequence shown here is derived from an EMBL/GenBank/DDBJ whole genome shotgun (WGS) entry which is preliminary data.</text>
</comment>
<proteinExistence type="predicted"/>
<dbReference type="AlphaFoldDB" id="A0A7J0FC13"/>
<protein>
    <submittedName>
        <fullName evidence="1">Uncharacterized protein</fullName>
    </submittedName>
</protein>
<evidence type="ECO:0000313" key="1">
    <source>
        <dbReference type="EMBL" id="GFY96240.1"/>
    </source>
</evidence>
<organism evidence="1 2">
    <name type="scientific">Actinidia rufa</name>
    <dbReference type="NCBI Taxonomy" id="165716"/>
    <lineage>
        <taxon>Eukaryota</taxon>
        <taxon>Viridiplantae</taxon>
        <taxon>Streptophyta</taxon>
        <taxon>Embryophyta</taxon>
        <taxon>Tracheophyta</taxon>
        <taxon>Spermatophyta</taxon>
        <taxon>Magnoliopsida</taxon>
        <taxon>eudicotyledons</taxon>
        <taxon>Gunneridae</taxon>
        <taxon>Pentapetalae</taxon>
        <taxon>asterids</taxon>
        <taxon>Ericales</taxon>
        <taxon>Actinidiaceae</taxon>
        <taxon>Actinidia</taxon>
    </lineage>
</organism>